<evidence type="ECO:0000256" key="10">
    <source>
        <dbReference type="SAM" id="MobiDB-lite"/>
    </source>
</evidence>
<feature type="transmembrane region" description="Helical" evidence="11">
    <location>
        <begin position="27"/>
        <end position="47"/>
    </location>
</feature>
<evidence type="ECO:0000256" key="8">
    <source>
        <dbReference type="ARBA" id="ARBA00023136"/>
    </source>
</evidence>
<dbReference type="Proteomes" id="UP001622612">
    <property type="component" value="Chromosome"/>
</dbReference>
<dbReference type="PRINTS" id="PR00781">
    <property type="entry name" value="LIPOSIGPTASE"/>
</dbReference>
<evidence type="ECO:0000256" key="9">
    <source>
        <dbReference type="RuleBase" id="RU004181"/>
    </source>
</evidence>
<evidence type="ECO:0000313" key="13">
    <source>
        <dbReference type="Proteomes" id="UP001622612"/>
    </source>
</evidence>
<proteinExistence type="inferred from homology"/>
<evidence type="ECO:0000256" key="6">
    <source>
        <dbReference type="ARBA" id="ARBA00022801"/>
    </source>
</evidence>
<gene>
    <name evidence="12" type="ORF">LQ356_02960</name>
</gene>
<comment type="similarity">
    <text evidence="1 9">Belongs to the peptidase A8 family.</text>
</comment>
<dbReference type="PANTHER" id="PTHR33695">
    <property type="entry name" value="LIPOPROTEIN SIGNAL PEPTIDASE"/>
    <property type="match status" value="1"/>
</dbReference>
<feature type="compositionally biased region" description="Polar residues" evidence="10">
    <location>
        <begin position="213"/>
        <end position="226"/>
    </location>
</feature>
<dbReference type="PROSITE" id="PS00855">
    <property type="entry name" value="SPASE_II"/>
    <property type="match status" value="1"/>
</dbReference>
<accession>A0ABZ2TQD0</accession>
<evidence type="ECO:0000256" key="3">
    <source>
        <dbReference type="ARBA" id="ARBA00022670"/>
    </source>
</evidence>
<feature type="compositionally biased region" description="Acidic residues" evidence="10">
    <location>
        <begin position="192"/>
        <end position="203"/>
    </location>
</feature>
<feature type="region of interest" description="Disordered" evidence="10">
    <location>
        <begin position="192"/>
        <end position="235"/>
    </location>
</feature>
<evidence type="ECO:0000256" key="5">
    <source>
        <dbReference type="ARBA" id="ARBA00022750"/>
    </source>
</evidence>
<evidence type="ECO:0000256" key="2">
    <source>
        <dbReference type="ARBA" id="ARBA00022475"/>
    </source>
</evidence>
<keyword evidence="4 11" id="KW-0812">Transmembrane</keyword>
<dbReference type="PANTHER" id="PTHR33695:SF1">
    <property type="entry name" value="LIPOPROTEIN SIGNAL PEPTIDASE"/>
    <property type="match status" value="1"/>
</dbReference>
<organism evidence="12 13">
    <name type="scientific">Metamycoplasma faucium</name>
    <dbReference type="NCBI Taxonomy" id="56142"/>
    <lineage>
        <taxon>Bacteria</taxon>
        <taxon>Bacillati</taxon>
        <taxon>Mycoplasmatota</taxon>
        <taxon>Mycoplasmoidales</taxon>
        <taxon>Metamycoplasmataceae</taxon>
        <taxon>Metamycoplasma</taxon>
    </lineage>
</organism>
<keyword evidence="13" id="KW-1185">Reference proteome</keyword>
<keyword evidence="6" id="KW-0378">Hydrolase</keyword>
<feature type="transmembrane region" description="Helical" evidence="11">
    <location>
        <begin position="88"/>
        <end position="107"/>
    </location>
</feature>
<keyword evidence="5" id="KW-0064">Aspartyl protease</keyword>
<name>A0ABZ2TQD0_9BACT</name>
<evidence type="ECO:0000256" key="1">
    <source>
        <dbReference type="ARBA" id="ARBA00006139"/>
    </source>
</evidence>
<keyword evidence="7 11" id="KW-1133">Transmembrane helix</keyword>
<evidence type="ECO:0000256" key="7">
    <source>
        <dbReference type="ARBA" id="ARBA00022989"/>
    </source>
</evidence>
<dbReference type="RefSeq" id="WP_405311408.1">
    <property type="nucleotide sequence ID" value="NZ_CP088155.1"/>
</dbReference>
<evidence type="ECO:0000256" key="4">
    <source>
        <dbReference type="ARBA" id="ARBA00022692"/>
    </source>
</evidence>
<reference evidence="12" key="1">
    <citation type="submission" date="2021-11" db="EMBL/GenBank/DDBJ databases">
        <title>The first genome sequence of unculturable Mycoplasma faucium obtained by de novo assembly of metagenomic reads.</title>
        <authorList>
            <person name="Sabat A.J."/>
            <person name="Bathoorn E."/>
            <person name="Akkerboom V."/>
            <person name="Friedrich A.W."/>
        </authorList>
    </citation>
    <scope>NUCLEOTIDE SEQUENCE [LARGE SCALE GENOMIC DNA]</scope>
    <source>
        <strain evidence="12">UMCG-MFM1</strain>
    </source>
</reference>
<keyword evidence="8 11" id="KW-0472">Membrane</keyword>
<dbReference type="Pfam" id="PF01252">
    <property type="entry name" value="Peptidase_A8"/>
    <property type="match status" value="1"/>
</dbReference>
<feature type="transmembrane region" description="Helical" evidence="11">
    <location>
        <begin position="155"/>
        <end position="177"/>
    </location>
</feature>
<dbReference type="InterPro" id="IPR001872">
    <property type="entry name" value="Peptidase_A8"/>
</dbReference>
<protein>
    <submittedName>
        <fullName evidence="12">Signal peptidase II</fullName>
    </submittedName>
</protein>
<feature type="transmembrane region" description="Helical" evidence="11">
    <location>
        <begin position="114"/>
        <end position="135"/>
    </location>
</feature>
<dbReference type="EMBL" id="CP088155">
    <property type="protein sequence ID" value="WYM97136.1"/>
    <property type="molecule type" value="Genomic_DNA"/>
</dbReference>
<keyword evidence="2" id="KW-1003">Cell membrane</keyword>
<evidence type="ECO:0000313" key="12">
    <source>
        <dbReference type="EMBL" id="WYM97136.1"/>
    </source>
</evidence>
<sequence>MTNWNNSRKRLKIFTKEFWKEYKWQDILINLLIYFAVFSSLLLIDLLTKWGLYIGDKPNEIIANYKILGIRSLLHRGTTLEIGLTLHGLHIITFLIIISTILFSALAKKKYYRWWIAGLATIAAGSMGNMVDRFIFKGVRDVFFLPFADLGTFNFADVCIIFGSIGFVVSAVTFSLIEIYKEKRKKSISEDFENELDENENNESAETKKNVETNDQIKPNTYNNSEINEEKPISK</sequence>
<keyword evidence="3" id="KW-0645">Protease</keyword>
<evidence type="ECO:0000256" key="11">
    <source>
        <dbReference type="SAM" id="Phobius"/>
    </source>
</evidence>